<dbReference type="PROSITE" id="PS50126">
    <property type="entry name" value="S1"/>
    <property type="match status" value="1"/>
</dbReference>
<dbReference type="InterPro" id="IPR012340">
    <property type="entry name" value="NA-bd_OB-fold"/>
</dbReference>
<evidence type="ECO:0000313" key="2">
    <source>
        <dbReference type="EMBL" id="UUX34314.1"/>
    </source>
</evidence>
<dbReference type="SMART" id="SM00316">
    <property type="entry name" value="S1"/>
    <property type="match status" value="1"/>
</dbReference>
<organism evidence="2 3">
    <name type="scientific">Fundicoccus culcitae</name>
    <dbReference type="NCBI Taxonomy" id="2969821"/>
    <lineage>
        <taxon>Bacteria</taxon>
        <taxon>Bacillati</taxon>
        <taxon>Bacillota</taxon>
        <taxon>Bacilli</taxon>
        <taxon>Lactobacillales</taxon>
        <taxon>Aerococcaceae</taxon>
        <taxon>Fundicoccus</taxon>
    </lineage>
</organism>
<dbReference type="InterPro" id="IPR050437">
    <property type="entry name" value="Ribos_protein_bS1-like"/>
</dbReference>
<dbReference type="Gene3D" id="2.40.50.140">
    <property type="entry name" value="Nucleic acid-binding proteins"/>
    <property type="match status" value="1"/>
</dbReference>
<dbReference type="InterPro" id="IPR003029">
    <property type="entry name" value="S1_domain"/>
</dbReference>
<evidence type="ECO:0000259" key="1">
    <source>
        <dbReference type="PROSITE" id="PS50126"/>
    </source>
</evidence>
<reference evidence="2 3" key="1">
    <citation type="submission" date="2022-08" db="EMBL/GenBank/DDBJ databases">
        <title>Aerococcaceae sp. nov isolated from spoiled eye mask.</title>
        <authorList>
            <person name="Zhou G."/>
            <person name="Xie X.-B."/>
            <person name="Shi Q.-S."/>
            <person name="Wang Y.-S."/>
            <person name="Wen X."/>
            <person name="Peng H."/>
            <person name="Yang X.-J."/>
            <person name="Tao H.-B."/>
            <person name="Huang X.-M."/>
        </authorList>
    </citation>
    <scope>NUCLEOTIDE SEQUENCE [LARGE SCALE GENOMIC DNA]</scope>
    <source>
        <strain evidence="3">DM20194951</strain>
    </source>
</reference>
<accession>A0ABY5P6F1</accession>
<feature type="domain" description="S1 motif" evidence="1">
    <location>
        <begin position="8"/>
        <end position="77"/>
    </location>
</feature>
<sequence>MKETFSIGDIVVGEVTGIQNYGVFVKLSDDEQGLIHISECKHGYMTNLDGFIELGQKVKVMIVDIDEYTKKISLSIRALMKLNDPPHAARIKKNRRKNLPNIGFTSIKKQLPNWIDEALEAIETDRYNQKNTI</sequence>
<dbReference type="RefSeq" id="WP_313793817.1">
    <property type="nucleotide sequence ID" value="NZ_CP102453.1"/>
</dbReference>
<dbReference type="Proteomes" id="UP001315967">
    <property type="component" value="Chromosome"/>
</dbReference>
<evidence type="ECO:0000313" key="3">
    <source>
        <dbReference type="Proteomes" id="UP001315967"/>
    </source>
</evidence>
<keyword evidence="3" id="KW-1185">Reference proteome</keyword>
<dbReference type="SUPFAM" id="SSF50249">
    <property type="entry name" value="Nucleic acid-binding proteins"/>
    <property type="match status" value="1"/>
</dbReference>
<dbReference type="PANTHER" id="PTHR10724">
    <property type="entry name" value="30S RIBOSOMAL PROTEIN S1"/>
    <property type="match status" value="1"/>
</dbReference>
<name>A0ABY5P6F1_9LACT</name>
<dbReference type="Pfam" id="PF00575">
    <property type="entry name" value="S1"/>
    <property type="match status" value="1"/>
</dbReference>
<gene>
    <name evidence="2" type="ORF">NRE15_01185</name>
</gene>
<proteinExistence type="predicted"/>
<dbReference type="NCBIfam" id="NF040579">
    <property type="entry name" value="S1_dom_CvfD"/>
    <property type="match status" value="1"/>
</dbReference>
<dbReference type="EMBL" id="CP102453">
    <property type="protein sequence ID" value="UUX34314.1"/>
    <property type="molecule type" value="Genomic_DNA"/>
</dbReference>
<protein>
    <submittedName>
        <fullName evidence="2">CvfD/Ygs/GSP13 family RNA-binding post-transcriptional regulator</fullName>
    </submittedName>
</protein>